<keyword evidence="3" id="KW-1185">Reference proteome</keyword>
<organism evidence="2 3">
    <name type="scientific">Flavobacterium aciduliphilum</name>
    <dbReference type="NCBI Taxonomy" id="1101402"/>
    <lineage>
        <taxon>Bacteria</taxon>
        <taxon>Pseudomonadati</taxon>
        <taxon>Bacteroidota</taxon>
        <taxon>Flavobacteriia</taxon>
        <taxon>Flavobacteriales</taxon>
        <taxon>Flavobacteriaceae</taxon>
        <taxon>Flavobacterium</taxon>
    </lineage>
</organism>
<dbReference type="Proteomes" id="UP000248840">
    <property type="component" value="Unassembled WGS sequence"/>
</dbReference>
<evidence type="ECO:0000313" key="2">
    <source>
        <dbReference type="EMBL" id="RAR70706.1"/>
    </source>
</evidence>
<keyword evidence="1" id="KW-0472">Membrane</keyword>
<proteinExistence type="predicted"/>
<dbReference type="EMBL" id="QLSZ01000010">
    <property type="protein sequence ID" value="RAR70706.1"/>
    <property type="molecule type" value="Genomic_DNA"/>
</dbReference>
<protein>
    <recommendedName>
        <fullName evidence="4">DUF3311 domain-containing protein</fullName>
    </recommendedName>
</protein>
<reference evidence="2 3" key="1">
    <citation type="submission" date="2018-06" db="EMBL/GenBank/DDBJ databases">
        <title>Genomic Encyclopedia of Archaeal and Bacterial Type Strains, Phase II (KMG-II): from individual species to whole genera.</title>
        <authorList>
            <person name="Goeker M."/>
        </authorList>
    </citation>
    <scope>NUCLEOTIDE SEQUENCE [LARGE SCALE GENOMIC DNA]</scope>
    <source>
        <strain evidence="2 3">DSM 25663</strain>
    </source>
</reference>
<feature type="transmembrane region" description="Helical" evidence="1">
    <location>
        <begin position="9"/>
        <end position="28"/>
    </location>
</feature>
<evidence type="ECO:0000256" key="1">
    <source>
        <dbReference type="SAM" id="Phobius"/>
    </source>
</evidence>
<sequence>MKRRHQQKFIIVSLILLIGLNLPILLLFDTSKNLFGFPVMYIYIFSLWVFSILASFLIVKRYHE</sequence>
<feature type="transmembrane region" description="Helical" evidence="1">
    <location>
        <begin position="40"/>
        <end position="59"/>
    </location>
</feature>
<evidence type="ECO:0008006" key="4">
    <source>
        <dbReference type="Google" id="ProtNLM"/>
    </source>
</evidence>
<accession>A0A328YKP9</accession>
<name>A0A328YKP9_9FLAO</name>
<keyword evidence="1" id="KW-1133">Transmembrane helix</keyword>
<comment type="caution">
    <text evidence="2">The sequence shown here is derived from an EMBL/GenBank/DDBJ whole genome shotgun (WGS) entry which is preliminary data.</text>
</comment>
<gene>
    <name evidence="2" type="ORF">CLV55_110107</name>
</gene>
<dbReference type="AlphaFoldDB" id="A0A328YKP9"/>
<evidence type="ECO:0000313" key="3">
    <source>
        <dbReference type="Proteomes" id="UP000248840"/>
    </source>
</evidence>
<keyword evidence="1" id="KW-0812">Transmembrane</keyword>